<sequence>MPESPETDCSLKSIMKKLECMQRSLDANFAEAMGEINSLRIDVNTQLATLRSDTDELKNSLEAAWVEINALKEQEKQNKDVQAQLTQENSQLKVDVTAQKARAIKLENYTRREKYTAP</sequence>
<dbReference type="EMBL" id="MU825425">
    <property type="protein sequence ID" value="KAJ7389799.1"/>
    <property type="molecule type" value="Genomic_DNA"/>
</dbReference>
<dbReference type="Proteomes" id="UP001163046">
    <property type="component" value="Unassembled WGS sequence"/>
</dbReference>
<evidence type="ECO:0000313" key="2">
    <source>
        <dbReference type="Proteomes" id="UP001163046"/>
    </source>
</evidence>
<evidence type="ECO:0000313" key="1">
    <source>
        <dbReference type="EMBL" id="KAJ7389799.1"/>
    </source>
</evidence>
<protein>
    <submittedName>
        <fullName evidence="1">Uncharacterized protein</fullName>
    </submittedName>
</protein>
<comment type="caution">
    <text evidence="1">The sequence shown here is derived from an EMBL/GenBank/DDBJ whole genome shotgun (WGS) entry which is preliminary data.</text>
</comment>
<reference evidence="1" key="1">
    <citation type="submission" date="2023-01" db="EMBL/GenBank/DDBJ databases">
        <title>Genome assembly of the deep-sea coral Lophelia pertusa.</title>
        <authorList>
            <person name="Herrera S."/>
            <person name="Cordes E."/>
        </authorList>
    </citation>
    <scope>NUCLEOTIDE SEQUENCE</scope>
    <source>
        <strain evidence="1">USNM1676648</strain>
        <tissue evidence="1">Polyp</tissue>
    </source>
</reference>
<proteinExistence type="predicted"/>
<gene>
    <name evidence="1" type="ORF">OS493_029224</name>
</gene>
<dbReference type="AlphaFoldDB" id="A0A9X0A1A5"/>
<organism evidence="1 2">
    <name type="scientific">Desmophyllum pertusum</name>
    <dbReference type="NCBI Taxonomy" id="174260"/>
    <lineage>
        <taxon>Eukaryota</taxon>
        <taxon>Metazoa</taxon>
        <taxon>Cnidaria</taxon>
        <taxon>Anthozoa</taxon>
        <taxon>Hexacorallia</taxon>
        <taxon>Scleractinia</taxon>
        <taxon>Caryophylliina</taxon>
        <taxon>Caryophylliidae</taxon>
        <taxon>Desmophyllum</taxon>
    </lineage>
</organism>
<accession>A0A9X0A1A5</accession>
<name>A0A9X0A1A5_9CNID</name>
<keyword evidence="2" id="KW-1185">Reference proteome</keyword>